<dbReference type="PROSITE" id="PS50893">
    <property type="entry name" value="ABC_TRANSPORTER_2"/>
    <property type="match status" value="1"/>
</dbReference>
<comment type="similarity">
    <text evidence="10">Belongs to the binding-protein-dependent transport system permease family.</text>
</comment>
<evidence type="ECO:0000256" key="8">
    <source>
        <dbReference type="ARBA" id="ARBA00022989"/>
    </source>
</evidence>
<sequence length="493" mass="53311">MNPPVLPEPQALPTTPAIRLSGIAVAFEGREVLKGVDLEVRKGEFVAIIGPSGGGKSTLLRVIAGLLKAQAGTVEVLGRPAMVFQDYRLLPWRNVEQNIRLPIELTGRGKVETYLGMKPYSGLYPHQLSGGMKARVAIARALAQDAEVLLMDEPFAALDALVRERFNLELKRLHERTGKTILFVTHSIREAVYLADRVVVLTGGRVEAVLETKGEGRLTAFTDGIEAELRERLGVADSTFIEPPPPPMRPPWEVFGVLGLGGVFFLLWSLLAARVPLFMPSPAQVWRAMVDNAPLLAQSALATLEAALLGTLVSLAVGLPLGYAMGRSRALERLFSPFIVALQAVPTIIIAPLLIIWFGYGLVSKVITVTLISVFPVMVSAMVGVREVDRVYREVFQTMGATAWGVFSKLEFPGALPVVLGGLRLTLSLALIGAVVAEFVFGGAGLGYMANTERLNFRYANAFAAVMVTVGLGIALYALVAGLEGYVLRYRRR</sequence>
<evidence type="ECO:0000259" key="11">
    <source>
        <dbReference type="PROSITE" id="PS50893"/>
    </source>
</evidence>
<dbReference type="Proteomes" id="UP000265800">
    <property type="component" value="Unassembled WGS sequence"/>
</dbReference>
<evidence type="ECO:0000256" key="7">
    <source>
        <dbReference type="ARBA" id="ARBA00022840"/>
    </source>
</evidence>
<dbReference type="PANTHER" id="PTHR42788">
    <property type="entry name" value="TAURINE IMPORT ATP-BINDING PROTEIN-RELATED"/>
    <property type="match status" value="1"/>
</dbReference>
<dbReference type="EMBL" id="QWKZ01000005">
    <property type="protein sequence ID" value="RIH89514.1"/>
    <property type="molecule type" value="Genomic_DNA"/>
</dbReference>
<keyword evidence="9 10" id="KW-0472">Membrane</keyword>
<dbReference type="InterPro" id="IPR035906">
    <property type="entry name" value="MetI-like_sf"/>
</dbReference>
<evidence type="ECO:0000256" key="4">
    <source>
        <dbReference type="ARBA" id="ARBA00022475"/>
    </source>
</evidence>
<dbReference type="InterPro" id="IPR050166">
    <property type="entry name" value="ABC_transporter_ATP-bind"/>
</dbReference>
<dbReference type="GO" id="GO:0055085">
    <property type="term" value="P:transmembrane transport"/>
    <property type="evidence" value="ECO:0007669"/>
    <property type="project" value="InterPro"/>
</dbReference>
<dbReference type="AlphaFoldDB" id="A0A399EY42"/>
<feature type="domain" description="ABC transporter" evidence="11">
    <location>
        <begin position="18"/>
        <end position="228"/>
    </location>
</feature>
<organism evidence="13 14">
    <name type="scientific">Meiothermus luteus</name>
    <dbReference type="NCBI Taxonomy" id="2026184"/>
    <lineage>
        <taxon>Bacteria</taxon>
        <taxon>Thermotogati</taxon>
        <taxon>Deinococcota</taxon>
        <taxon>Deinococci</taxon>
        <taxon>Thermales</taxon>
        <taxon>Thermaceae</taxon>
        <taxon>Meiothermus</taxon>
    </lineage>
</organism>
<keyword evidence="4" id="KW-1003">Cell membrane</keyword>
<dbReference type="PROSITE" id="PS50928">
    <property type="entry name" value="ABC_TM1"/>
    <property type="match status" value="1"/>
</dbReference>
<dbReference type="Gene3D" id="1.10.3720.10">
    <property type="entry name" value="MetI-like"/>
    <property type="match status" value="1"/>
</dbReference>
<keyword evidence="13" id="KW-0378">Hydrolase</keyword>
<feature type="transmembrane region" description="Helical" evidence="10">
    <location>
        <begin position="254"/>
        <end position="275"/>
    </location>
</feature>
<feature type="domain" description="ABC transmembrane type-1" evidence="12">
    <location>
        <begin position="300"/>
        <end position="480"/>
    </location>
</feature>
<dbReference type="GO" id="GO:0005524">
    <property type="term" value="F:ATP binding"/>
    <property type="evidence" value="ECO:0007669"/>
    <property type="project" value="UniProtKB-KW"/>
</dbReference>
<dbReference type="SUPFAM" id="SSF161098">
    <property type="entry name" value="MetI-like"/>
    <property type="match status" value="1"/>
</dbReference>
<dbReference type="PROSITE" id="PS00211">
    <property type="entry name" value="ABC_TRANSPORTER_1"/>
    <property type="match status" value="1"/>
</dbReference>
<dbReference type="RefSeq" id="WP_119359018.1">
    <property type="nucleotide sequence ID" value="NZ_QWKZ01000005.1"/>
</dbReference>
<dbReference type="InterPro" id="IPR000515">
    <property type="entry name" value="MetI-like"/>
</dbReference>
<evidence type="ECO:0000256" key="2">
    <source>
        <dbReference type="ARBA" id="ARBA00004202"/>
    </source>
</evidence>
<protein>
    <submittedName>
        <fullName evidence="13">Sulfate/thiosulfate import ATP-binding protein CysA</fullName>
        <ecNumber evidence="13">3.6.3.25</ecNumber>
    </submittedName>
</protein>
<keyword evidence="6" id="KW-0547">Nucleotide-binding</keyword>
<feature type="transmembrane region" description="Helical" evidence="10">
    <location>
        <begin position="462"/>
        <end position="488"/>
    </location>
</feature>
<name>A0A399EY42_9DEIN</name>
<evidence type="ECO:0000259" key="12">
    <source>
        <dbReference type="PROSITE" id="PS50928"/>
    </source>
</evidence>
<dbReference type="InterPro" id="IPR003439">
    <property type="entry name" value="ABC_transporter-like_ATP-bd"/>
</dbReference>
<keyword evidence="7 13" id="KW-0067">ATP-binding</keyword>
<feature type="transmembrane region" description="Helical" evidence="10">
    <location>
        <begin position="429"/>
        <end position="450"/>
    </location>
</feature>
<dbReference type="CDD" id="cd06261">
    <property type="entry name" value="TM_PBP2"/>
    <property type="match status" value="1"/>
</dbReference>
<dbReference type="Pfam" id="PF00528">
    <property type="entry name" value="BPD_transp_1"/>
    <property type="match status" value="1"/>
</dbReference>
<dbReference type="EC" id="3.6.3.25" evidence="13"/>
<evidence type="ECO:0000256" key="6">
    <source>
        <dbReference type="ARBA" id="ARBA00022741"/>
    </source>
</evidence>
<feature type="transmembrane region" description="Helical" evidence="10">
    <location>
        <begin position="295"/>
        <end position="322"/>
    </location>
</feature>
<dbReference type="Gene3D" id="3.40.50.300">
    <property type="entry name" value="P-loop containing nucleotide triphosphate hydrolases"/>
    <property type="match status" value="1"/>
</dbReference>
<dbReference type="SMART" id="SM00382">
    <property type="entry name" value="AAA"/>
    <property type="match status" value="1"/>
</dbReference>
<evidence type="ECO:0000313" key="13">
    <source>
        <dbReference type="EMBL" id="RIH89514.1"/>
    </source>
</evidence>
<keyword evidence="8 10" id="KW-1133">Transmembrane helix</keyword>
<comment type="caution">
    <text evidence="13">The sequence shown here is derived from an EMBL/GenBank/DDBJ whole genome shotgun (WGS) entry which is preliminary data.</text>
</comment>
<evidence type="ECO:0000313" key="14">
    <source>
        <dbReference type="Proteomes" id="UP000265800"/>
    </source>
</evidence>
<dbReference type="InterPro" id="IPR003593">
    <property type="entry name" value="AAA+_ATPase"/>
</dbReference>
<dbReference type="OrthoDB" id="9802264at2"/>
<dbReference type="InterPro" id="IPR027417">
    <property type="entry name" value="P-loop_NTPase"/>
</dbReference>
<dbReference type="GO" id="GO:0016887">
    <property type="term" value="F:ATP hydrolysis activity"/>
    <property type="evidence" value="ECO:0007669"/>
    <property type="project" value="InterPro"/>
</dbReference>
<keyword evidence="5 10" id="KW-0812">Transmembrane</keyword>
<reference evidence="13 14" key="1">
    <citation type="submission" date="2018-08" db="EMBL/GenBank/DDBJ databases">
        <title>Meiothermus luteus KCTC 52599 genome sequencing project.</title>
        <authorList>
            <person name="Da Costa M.S."/>
            <person name="Albuquerque L."/>
            <person name="Raposo P."/>
            <person name="Froufe H.J.C."/>
            <person name="Barroso C.S."/>
            <person name="Egas C."/>
        </authorList>
    </citation>
    <scope>NUCLEOTIDE SEQUENCE [LARGE SCALE GENOMIC DNA]</scope>
    <source>
        <strain evidence="13 14">KCTC 52599</strain>
    </source>
</reference>
<comment type="subcellular location">
    <subcellularLocation>
        <location evidence="10">Cell membrane</location>
        <topology evidence="10">Multi-pass membrane protein</topology>
    </subcellularLocation>
    <subcellularLocation>
        <location evidence="2">Cell membrane</location>
        <topology evidence="2">Peripheral membrane protein</topology>
    </subcellularLocation>
    <subcellularLocation>
        <location evidence="1">Membrane</location>
        <topology evidence="1">Multi-pass membrane protein</topology>
    </subcellularLocation>
</comment>
<evidence type="ECO:0000256" key="5">
    <source>
        <dbReference type="ARBA" id="ARBA00022692"/>
    </source>
</evidence>
<dbReference type="GO" id="GO:0005886">
    <property type="term" value="C:plasma membrane"/>
    <property type="evidence" value="ECO:0007669"/>
    <property type="project" value="UniProtKB-SubCell"/>
</dbReference>
<evidence type="ECO:0000256" key="9">
    <source>
        <dbReference type="ARBA" id="ARBA00023136"/>
    </source>
</evidence>
<dbReference type="Pfam" id="PF00005">
    <property type="entry name" value="ABC_tran"/>
    <property type="match status" value="1"/>
</dbReference>
<evidence type="ECO:0000256" key="1">
    <source>
        <dbReference type="ARBA" id="ARBA00004141"/>
    </source>
</evidence>
<gene>
    <name evidence="13" type="primary">cysA_1</name>
    <name evidence="13" type="ORF">Mlute_00310</name>
</gene>
<evidence type="ECO:0000256" key="10">
    <source>
        <dbReference type="RuleBase" id="RU363032"/>
    </source>
</evidence>
<proteinExistence type="inferred from homology"/>
<evidence type="ECO:0000256" key="3">
    <source>
        <dbReference type="ARBA" id="ARBA00022448"/>
    </source>
</evidence>
<accession>A0A399EY42</accession>
<dbReference type="PANTHER" id="PTHR42788:SF7">
    <property type="entry name" value="NITRATE ABC TRANSPORTER ATP-BINDING PROTEIN"/>
    <property type="match status" value="1"/>
</dbReference>
<keyword evidence="3 10" id="KW-0813">Transport</keyword>
<feature type="transmembrane region" description="Helical" evidence="10">
    <location>
        <begin position="334"/>
        <end position="360"/>
    </location>
</feature>
<dbReference type="InterPro" id="IPR017871">
    <property type="entry name" value="ABC_transporter-like_CS"/>
</dbReference>
<dbReference type="SUPFAM" id="SSF52540">
    <property type="entry name" value="P-loop containing nucleoside triphosphate hydrolases"/>
    <property type="match status" value="1"/>
</dbReference>
<keyword evidence="14" id="KW-1185">Reference proteome</keyword>
<feature type="transmembrane region" description="Helical" evidence="10">
    <location>
        <begin position="366"/>
        <end position="385"/>
    </location>
</feature>